<dbReference type="AlphaFoldDB" id="A0AAQ3KJR1"/>
<dbReference type="SUPFAM" id="SSF52425">
    <property type="entry name" value="Cryptochrome/photolyase, N-terminal domain"/>
    <property type="match status" value="1"/>
</dbReference>
<dbReference type="EMBL" id="CP136895">
    <property type="protein sequence ID" value="WOL10173.1"/>
    <property type="molecule type" value="Genomic_DNA"/>
</dbReference>
<sequence length="181" mass="20161">MSQQVQCAKQPVEYGTFILAQAQYTTNGRRVLVSPVSLLRRPANPPPAPLAAPRGCVIIWFRANLRLHDHEPLSAANADSLSLLPVFVFVFDPRDFGRPLHPGCWLRPHQPSLTPSPTSVTGCVGAGPILWCVSAAPSQCCRSSRARLAPMRSMRTGSICFRRPRYRHNNYSSFQLPKKMR</sequence>
<dbReference type="Gene3D" id="3.40.50.620">
    <property type="entry name" value="HUPs"/>
    <property type="match status" value="1"/>
</dbReference>
<keyword evidence="3" id="KW-1185">Reference proteome</keyword>
<protein>
    <recommendedName>
        <fullName evidence="1">Photolyase/cryptochrome alpha/beta domain-containing protein</fullName>
    </recommendedName>
</protein>
<dbReference type="InterPro" id="IPR014729">
    <property type="entry name" value="Rossmann-like_a/b/a_fold"/>
</dbReference>
<proteinExistence type="predicted"/>
<dbReference type="InterPro" id="IPR036155">
    <property type="entry name" value="Crypto/Photolyase_N_sf"/>
</dbReference>
<evidence type="ECO:0000259" key="1">
    <source>
        <dbReference type="Pfam" id="PF00875"/>
    </source>
</evidence>
<dbReference type="Proteomes" id="UP001327560">
    <property type="component" value="Chromosome 6"/>
</dbReference>
<dbReference type="InterPro" id="IPR006050">
    <property type="entry name" value="DNA_photolyase_N"/>
</dbReference>
<name>A0AAQ3KJR1_9LILI</name>
<evidence type="ECO:0000313" key="2">
    <source>
        <dbReference type="EMBL" id="WOL10173.1"/>
    </source>
</evidence>
<gene>
    <name evidence="2" type="ORF">Cni_G18927</name>
</gene>
<dbReference type="Pfam" id="PF00875">
    <property type="entry name" value="DNA_photolyase"/>
    <property type="match status" value="1"/>
</dbReference>
<feature type="domain" description="Photolyase/cryptochrome alpha/beta" evidence="1">
    <location>
        <begin position="57"/>
        <end position="94"/>
    </location>
</feature>
<reference evidence="2 3" key="1">
    <citation type="submission" date="2023-10" db="EMBL/GenBank/DDBJ databases">
        <title>Chromosome-scale genome assembly provides insights into flower coloration mechanisms of Canna indica.</title>
        <authorList>
            <person name="Li C."/>
        </authorList>
    </citation>
    <scope>NUCLEOTIDE SEQUENCE [LARGE SCALE GENOMIC DNA]</scope>
    <source>
        <tissue evidence="2">Flower</tissue>
    </source>
</reference>
<organism evidence="2 3">
    <name type="scientific">Canna indica</name>
    <name type="common">Indian-shot</name>
    <dbReference type="NCBI Taxonomy" id="4628"/>
    <lineage>
        <taxon>Eukaryota</taxon>
        <taxon>Viridiplantae</taxon>
        <taxon>Streptophyta</taxon>
        <taxon>Embryophyta</taxon>
        <taxon>Tracheophyta</taxon>
        <taxon>Spermatophyta</taxon>
        <taxon>Magnoliopsida</taxon>
        <taxon>Liliopsida</taxon>
        <taxon>Zingiberales</taxon>
        <taxon>Cannaceae</taxon>
        <taxon>Canna</taxon>
    </lineage>
</organism>
<evidence type="ECO:0000313" key="3">
    <source>
        <dbReference type="Proteomes" id="UP001327560"/>
    </source>
</evidence>
<accession>A0AAQ3KJR1</accession>